<dbReference type="Pfam" id="PF10988">
    <property type="entry name" value="DUF2807"/>
    <property type="match status" value="1"/>
</dbReference>
<evidence type="ECO:0000256" key="1">
    <source>
        <dbReference type="SAM" id="SignalP"/>
    </source>
</evidence>
<protein>
    <submittedName>
        <fullName evidence="3">DUF2807 domain-containing protein</fullName>
    </submittedName>
</protein>
<accession>A0ABX0H551</accession>
<proteinExistence type="predicted"/>
<evidence type="ECO:0000313" key="3">
    <source>
        <dbReference type="EMBL" id="NHE55973.1"/>
    </source>
</evidence>
<keyword evidence="1" id="KW-0732">Signal</keyword>
<dbReference type="InterPro" id="IPR021255">
    <property type="entry name" value="DUF2807"/>
</dbReference>
<dbReference type="EMBL" id="JAANYN010000001">
    <property type="protein sequence ID" value="NHE55973.1"/>
    <property type="molecule type" value="Genomic_DNA"/>
</dbReference>
<dbReference type="Proteomes" id="UP000649799">
    <property type="component" value="Unassembled WGS sequence"/>
</dbReference>
<reference evidence="3 4" key="1">
    <citation type="submission" date="2020-03" db="EMBL/GenBank/DDBJ databases">
        <title>Cyclobacterium plantarum sp. nov., a marine bacterium isolated from a coastal-marine wetland.</title>
        <authorList>
            <person name="Sanchez-Porro C."/>
            <person name="Ventosa A."/>
            <person name="Amoozegar M."/>
        </authorList>
    </citation>
    <scope>NUCLEOTIDE SEQUENCE [LARGE SCALE GENOMIC DNA]</scope>
    <source>
        <strain evidence="3 4">GBPx2</strain>
    </source>
</reference>
<name>A0ABX0H551_9BACT</name>
<keyword evidence="4" id="KW-1185">Reference proteome</keyword>
<comment type="caution">
    <text evidence="3">The sequence shown here is derived from an EMBL/GenBank/DDBJ whole genome shotgun (WGS) entry which is preliminary data.</text>
</comment>
<evidence type="ECO:0000259" key="2">
    <source>
        <dbReference type="Pfam" id="PF10988"/>
    </source>
</evidence>
<organism evidence="3 4">
    <name type="scientific">Cyclobacterium plantarum</name>
    <dbReference type="NCBI Taxonomy" id="2716263"/>
    <lineage>
        <taxon>Bacteria</taxon>
        <taxon>Pseudomonadati</taxon>
        <taxon>Bacteroidota</taxon>
        <taxon>Cytophagia</taxon>
        <taxon>Cytophagales</taxon>
        <taxon>Cyclobacteriaceae</taxon>
        <taxon>Cyclobacterium</taxon>
    </lineage>
</organism>
<sequence>MKNLCLAFVLLLSFTWVQAQTASESRTLKAFDQVLVSNSIEAEFVRGDQHEIEITASGIGLGEILTDVDKRKLEIKVSGSNPKSSSVKVKVTYTKLDVVEVETGARAFIRDPLESKTVSLSVATNGYLEAEVKAGELKLEAKTNSKMYVKGSADELDYNAFTNAEIDGENLIVKNAHVRTNTNAYGTFEVLESLTGTAATRGRIKYKGDPDKIDVKESIGGVIEEF</sequence>
<feature type="signal peptide" evidence="1">
    <location>
        <begin position="1"/>
        <end position="19"/>
    </location>
</feature>
<dbReference type="RefSeq" id="WP_166143336.1">
    <property type="nucleotide sequence ID" value="NZ_JAANYN010000001.1"/>
</dbReference>
<gene>
    <name evidence="3" type="ORF">G9Q97_04005</name>
</gene>
<evidence type="ECO:0000313" key="4">
    <source>
        <dbReference type="Proteomes" id="UP000649799"/>
    </source>
</evidence>
<feature type="domain" description="Putative auto-transporter adhesin head GIN" evidence="2">
    <location>
        <begin position="30"/>
        <end position="210"/>
    </location>
</feature>
<feature type="chain" id="PRO_5045421269" evidence="1">
    <location>
        <begin position="20"/>
        <end position="226"/>
    </location>
</feature>
<dbReference type="Gene3D" id="2.160.20.120">
    <property type="match status" value="1"/>
</dbReference>